<evidence type="ECO:0000256" key="1">
    <source>
        <dbReference type="SAM" id="SignalP"/>
    </source>
</evidence>
<evidence type="ECO:0000313" key="3">
    <source>
        <dbReference type="Proteomes" id="UP000278756"/>
    </source>
</evidence>
<sequence length="364" mass="38031">MKRIALSLVLLSTTSVMAAEPHVAEGARKDYNSLQQTAQGLTDPQIRAATVDALSPGTCVRHRAGLTAEGKSVIVTRLAARGFVADTGPQTTSGVFPPVTADGSACPTLAQPFVAAPGGPVHSHHGWPGGLPEHERFNQRSGAALSALYSESAGLPVDASLVSAAALWHDWAKALVFQWQADGTTLPELRIGGANATGAHHVLGLSESMARELSPRLVITQACAHTAPVGDGAAKVATWLEAAAIIARVDPVKAGYLREGPNGLEINWGNGASGETGVWRECFIHNESDAGYIHSGAAEKTADTVLERLAPRFGYDPKVSGYLMKFRHVVLAELGADRIQVLVSAGDEAALVKAIEALKTKGLL</sequence>
<dbReference type="EMBL" id="AP018828">
    <property type="protein sequence ID" value="BBF82418.1"/>
    <property type="molecule type" value="Genomic_DNA"/>
</dbReference>
<dbReference type="Proteomes" id="UP000278756">
    <property type="component" value="Chromosome 2"/>
</dbReference>
<keyword evidence="1" id="KW-0732">Signal</keyword>
<dbReference type="OrthoDB" id="1624022at2"/>
<reference evidence="3" key="2">
    <citation type="journal article" date="2017" name="Plant Physiol. Biochem.">
        <title>Differential oxidative and antioxidative response of duckweed Lemna minor toward plant growth promoting/inhibiting bacteria.</title>
        <authorList>
            <person name="Ishizawa H."/>
            <person name="Kuroda M."/>
            <person name="Morikawa M."/>
            <person name="Ike M."/>
        </authorList>
    </citation>
    <scope>NUCLEOTIDE SEQUENCE [LARGE SCALE GENOMIC DNA]</scope>
    <source>
        <strain evidence="3">M6</strain>
    </source>
</reference>
<dbReference type="RefSeq" id="WP_126424004.1">
    <property type="nucleotide sequence ID" value="NZ_AP018828.1"/>
</dbReference>
<dbReference type="AlphaFoldDB" id="A0A3G9GCM5"/>
<protein>
    <submittedName>
        <fullName evidence="2">Uncharacterized protein</fullName>
    </submittedName>
</protein>
<proteinExistence type="predicted"/>
<evidence type="ECO:0000313" key="2">
    <source>
        <dbReference type="EMBL" id="BBF82418.1"/>
    </source>
</evidence>
<feature type="chain" id="PRO_5018308539" evidence="1">
    <location>
        <begin position="19"/>
        <end position="364"/>
    </location>
</feature>
<gene>
    <name evidence="2" type="ORF">EM6_3055</name>
</gene>
<organism evidence="2 3">
    <name type="scientific">Asticcacaulis excentricus</name>
    <dbReference type="NCBI Taxonomy" id="78587"/>
    <lineage>
        <taxon>Bacteria</taxon>
        <taxon>Pseudomonadati</taxon>
        <taxon>Pseudomonadota</taxon>
        <taxon>Alphaproteobacteria</taxon>
        <taxon>Caulobacterales</taxon>
        <taxon>Caulobacteraceae</taxon>
        <taxon>Asticcacaulis</taxon>
    </lineage>
</organism>
<reference evidence="3" key="1">
    <citation type="journal article" date="2017" name="Biotechnol. Biofuels">
        <title>Evaluation of environmental bacterial communities as a factor affecting the growth of duckweed Lemna minor.</title>
        <authorList>
            <person name="Ishizawa H."/>
            <person name="Kuroda M."/>
            <person name="Morikawa M."/>
            <person name="Ike M."/>
        </authorList>
    </citation>
    <scope>NUCLEOTIDE SEQUENCE [LARGE SCALE GENOMIC DNA]</scope>
    <source>
        <strain evidence="3">M6</strain>
    </source>
</reference>
<feature type="signal peptide" evidence="1">
    <location>
        <begin position="1"/>
        <end position="18"/>
    </location>
</feature>
<accession>A0A3G9GCM5</accession>
<name>A0A3G9GCM5_9CAUL</name>